<dbReference type="SUPFAM" id="SSF53335">
    <property type="entry name" value="S-adenosyl-L-methionine-dependent methyltransferases"/>
    <property type="match status" value="1"/>
</dbReference>
<dbReference type="InterPro" id="IPR029063">
    <property type="entry name" value="SAM-dependent_MTases_sf"/>
</dbReference>
<dbReference type="Proteomes" id="UP000306317">
    <property type="component" value="Unassembled WGS sequence"/>
</dbReference>
<dbReference type="RefSeq" id="WP_136256973.1">
    <property type="nucleotide sequence ID" value="NZ_MWIO01000004.1"/>
</dbReference>
<sequence>MNFIKLAKYALSGWLPGGRRRCVMCGHHVWRFMPYMRGSIDTPGLMLAMDVVGSNPDQFECPRCGAHDRERHLLMYMERAGLLADIHRKSVLHFAPEKRLARRITETAPSCYIPCDLYPSTAGVQRVDMLDIPFDGESFDLVIANHVLEHVSDDLKALAEIHRVLKLGGHAILQTPYSAKLHGTWQDAGIDTAEARRQAYGQADHVRLFGRDIFNRFTSAGLVSCIRQHDDLLADVDAAALGINPKEPFFLFRRPE</sequence>
<keyword evidence="2" id="KW-0808">Transferase</keyword>
<accession>A0A4S3KM15</accession>
<dbReference type="GO" id="GO:0008757">
    <property type="term" value="F:S-adenosylmethionine-dependent methyltransferase activity"/>
    <property type="evidence" value="ECO:0007669"/>
    <property type="project" value="InterPro"/>
</dbReference>
<proteinExistence type="predicted"/>
<dbReference type="Gene3D" id="3.40.50.150">
    <property type="entry name" value="Vaccinia Virus protein VP39"/>
    <property type="match status" value="1"/>
</dbReference>
<dbReference type="EMBL" id="MWIO01000004">
    <property type="protein sequence ID" value="THD09927.1"/>
    <property type="molecule type" value="Genomic_DNA"/>
</dbReference>
<evidence type="ECO:0000313" key="3">
    <source>
        <dbReference type="Proteomes" id="UP000306317"/>
    </source>
</evidence>
<dbReference type="InterPro" id="IPR013216">
    <property type="entry name" value="Methyltransf_11"/>
</dbReference>
<dbReference type="CDD" id="cd02440">
    <property type="entry name" value="AdoMet_MTases"/>
    <property type="match status" value="1"/>
</dbReference>
<feature type="domain" description="Methyltransferase type 11" evidence="1">
    <location>
        <begin position="124"/>
        <end position="172"/>
    </location>
</feature>
<dbReference type="Pfam" id="PF08241">
    <property type="entry name" value="Methyltransf_11"/>
    <property type="match status" value="1"/>
</dbReference>
<name>A0A4S3KM15_9GAMM</name>
<dbReference type="AlphaFoldDB" id="A0A4S3KM15"/>
<dbReference type="GO" id="GO:0032259">
    <property type="term" value="P:methylation"/>
    <property type="evidence" value="ECO:0007669"/>
    <property type="project" value="UniProtKB-KW"/>
</dbReference>
<evidence type="ECO:0000313" key="2">
    <source>
        <dbReference type="EMBL" id="THD09927.1"/>
    </source>
</evidence>
<dbReference type="OrthoDB" id="932345at2"/>
<reference evidence="2 3" key="1">
    <citation type="submission" date="2017-02" db="EMBL/GenBank/DDBJ databases">
        <title>Whole genome sequencing of Rhodanobacter lindaniclasticus DSM 17932.</title>
        <authorList>
            <person name="Kumar S."/>
            <person name="Patil P."/>
            <person name="Patil P.B."/>
        </authorList>
    </citation>
    <scope>NUCLEOTIDE SEQUENCE [LARGE SCALE GENOMIC DNA]</scope>
    <source>
        <strain evidence="2 3">DSM 17932</strain>
    </source>
</reference>
<organism evidence="2 3">
    <name type="scientific">Rhodanobacter lindaniclasticus</name>
    <dbReference type="NCBI Taxonomy" id="75310"/>
    <lineage>
        <taxon>Bacteria</taxon>
        <taxon>Pseudomonadati</taxon>
        <taxon>Pseudomonadota</taxon>
        <taxon>Gammaproteobacteria</taxon>
        <taxon>Lysobacterales</taxon>
        <taxon>Rhodanobacteraceae</taxon>
        <taxon>Rhodanobacter</taxon>
    </lineage>
</organism>
<gene>
    <name evidence="2" type="ORF">B1991_01680</name>
</gene>
<keyword evidence="2" id="KW-0489">Methyltransferase</keyword>
<comment type="caution">
    <text evidence="2">The sequence shown here is derived from an EMBL/GenBank/DDBJ whole genome shotgun (WGS) entry which is preliminary data.</text>
</comment>
<protein>
    <submittedName>
        <fullName evidence="2">SAM-dependent methyltransferase</fullName>
    </submittedName>
</protein>
<evidence type="ECO:0000259" key="1">
    <source>
        <dbReference type="Pfam" id="PF08241"/>
    </source>
</evidence>
<keyword evidence="3" id="KW-1185">Reference proteome</keyword>